<dbReference type="Proteomes" id="UP000628736">
    <property type="component" value="Unassembled WGS sequence"/>
</dbReference>
<evidence type="ECO:0008006" key="4">
    <source>
        <dbReference type="Google" id="ProtNLM"/>
    </source>
</evidence>
<evidence type="ECO:0000313" key="2">
    <source>
        <dbReference type="EMBL" id="MBC5723190.1"/>
    </source>
</evidence>
<evidence type="ECO:0000313" key="3">
    <source>
        <dbReference type="Proteomes" id="UP000628736"/>
    </source>
</evidence>
<evidence type="ECO:0000256" key="1">
    <source>
        <dbReference type="SAM" id="MobiDB-lite"/>
    </source>
</evidence>
<feature type="region of interest" description="Disordered" evidence="1">
    <location>
        <begin position="24"/>
        <end position="50"/>
    </location>
</feature>
<comment type="caution">
    <text evidence="2">The sequence shown here is derived from an EMBL/GenBank/DDBJ whole genome shotgun (WGS) entry which is preliminary data.</text>
</comment>
<protein>
    <recommendedName>
        <fullName evidence="4">Lipoprotein</fullName>
    </recommendedName>
</protein>
<name>A0A8J6IYL4_9FIRM</name>
<dbReference type="AlphaFoldDB" id="A0A8J6IYL4"/>
<dbReference type="EMBL" id="JACOPO010000006">
    <property type="protein sequence ID" value="MBC5723190.1"/>
    <property type="molecule type" value="Genomic_DNA"/>
</dbReference>
<dbReference type="PROSITE" id="PS51257">
    <property type="entry name" value="PROKAR_LIPOPROTEIN"/>
    <property type="match status" value="1"/>
</dbReference>
<accession>A0A8J6IYL4</accession>
<proteinExistence type="predicted"/>
<dbReference type="RefSeq" id="WP_186853067.1">
    <property type="nucleotide sequence ID" value="NZ_JACOPO010000006.1"/>
</dbReference>
<gene>
    <name evidence="2" type="ORF">H8S11_10245</name>
</gene>
<reference evidence="2" key="1">
    <citation type="submission" date="2020-08" db="EMBL/GenBank/DDBJ databases">
        <title>Genome public.</title>
        <authorList>
            <person name="Liu C."/>
            <person name="Sun Q."/>
        </authorList>
    </citation>
    <scope>NUCLEOTIDE SEQUENCE</scope>
    <source>
        <strain evidence="2">NSJ-23</strain>
    </source>
</reference>
<organism evidence="2 3">
    <name type="scientific">Flintibacter hominis</name>
    <dbReference type="NCBI Taxonomy" id="2763048"/>
    <lineage>
        <taxon>Bacteria</taxon>
        <taxon>Bacillati</taxon>
        <taxon>Bacillota</taxon>
        <taxon>Clostridia</taxon>
        <taxon>Eubacteriales</taxon>
        <taxon>Flintibacter</taxon>
    </lineage>
</organism>
<keyword evidence="3" id="KW-1185">Reference proteome</keyword>
<sequence length="257" mass="29017">MKNLQMLITCCFLVLLTACGREGGGTAQTPVASEEITESITQMPDEQESEAMPENMELGITVNDVYYPIPVSLKQLTEDGWKISGQTPYFLEPFVGEEYYETRADWSLTEDGQGILPGGSIIRLLEKDGVLLEVTITNQVSTGSDTPPQKIEDGVVDSMVVFYDEKHTSIKLDNQELNHVTQDYLIERYPSSDGWTHLPNTYSDHPEFGISTEYTIENDLNQYNNSITIYFDLENRPFKVSVWNETPLDQVELPPQT</sequence>